<feature type="signal peptide" evidence="6">
    <location>
        <begin position="1"/>
        <end position="26"/>
    </location>
</feature>
<dbReference type="CDD" id="cd00190">
    <property type="entry name" value="Tryp_SPc"/>
    <property type="match status" value="1"/>
</dbReference>
<dbReference type="InterPro" id="IPR043504">
    <property type="entry name" value="Peptidase_S1_PA_chymotrypsin"/>
</dbReference>
<evidence type="ECO:0000313" key="8">
    <source>
        <dbReference type="EMBL" id="KAK5648662.1"/>
    </source>
</evidence>
<dbReference type="InterPro" id="IPR009003">
    <property type="entry name" value="Peptidase_S1_PA"/>
</dbReference>
<dbReference type="GO" id="GO:0005615">
    <property type="term" value="C:extracellular space"/>
    <property type="evidence" value="ECO:0007669"/>
    <property type="project" value="TreeGrafter"/>
</dbReference>
<dbReference type="InterPro" id="IPR033116">
    <property type="entry name" value="TRYPSIN_SER"/>
</dbReference>
<dbReference type="PROSITE" id="PS50240">
    <property type="entry name" value="TRYPSIN_DOM"/>
    <property type="match status" value="1"/>
</dbReference>
<dbReference type="GO" id="GO:0004252">
    <property type="term" value="F:serine-type endopeptidase activity"/>
    <property type="evidence" value="ECO:0007669"/>
    <property type="project" value="InterPro"/>
</dbReference>
<comment type="caution">
    <text evidence="8">The sequence shown here is derived from an EMBL/GenBank/DDBJ whole genome shotgun (WGS) entry which is preliminary data.</text>
</comment>
<sequence>MSCTPIKCFHLFILSICLLYQKQSLAESKVGDLRIIGGNVVTNRSHFAYQASISYRTYHFCGGTIISENKILTAAHCSIYENGYNFNLRELKVIVSHLKLNSAAKIYSVSKVIPHPNFDRSTMQNDIAILKIRSSFEPWSEMVQPIPLSKNLPVPSTNCIISGWGKLDENEAGGSNDLRSAYVQILKCEQFLASSIIKMGMFCAGSFTGETDSCQGDSGGPLVCNNTLVGIVSWGVGCGRPRLPGVYTDVSRYLDWIAESCSMGTSSLSLTCVSFISLVILLLK</sequence>
<dbReference type="AlphaFoldDB" id="A0AAN7ZNF6"/>
<name>A0AAN7ZNF6_9COLE</name>
<reference evidence="8 9" key="1">
    <citation type="journal article" date="2024" name="Insects">
        <title>An Improved Chromosome-Level Genome Assembly of the Firefly Pyrocoelia pectoralis.</title>
        <authorList>
            <person name="Fu X."/>
            <person name="Meyer-Rochow V.B."/>
            <person name="Ballantyne L."/>
            <person name="Zhu X."/>
        </authorList>
    </citation>
    <scope>NUCLEOTIDE SEQUENCE [LARGE SCALE GENOMIC DNA]</scope>
    <source>
        <strain evidence="8">XCY_ONT2</strain>
    </source>
</reference>
<keyword evidence="2 5" id="KW-0378">Hydrolase</keyword>
<dbReference type="Pfam" id="PF00089">
    <property type="entry name" value="Trypsin"/>
    <property type="match status" value="1"/>
</dbReference>
<keyword evidence="3 5" id="KW-0720">Serine protease</keyword>
<dbReference type="GO" id="GO:0005791">
    <property type="term" value="C:rough endoplasmic reticulum"/>
    <property type="evidence" value="ECO:0007669"/>
    <property type="project" value="TreeGrafter"/>
</dbReference>
<dbReference type="PROSITE" id="PS00135">
    <property type="entry name" value="TRYPSIN_SER"/>
    <property type="match status" value="1"/>
</dbReference>
<dbReference type="InterPro" id="IPR001314">
    <property type="entry name" value="Peptidase_S1A"/>
</dbReference>
<keyword evidence="9" id="KW-1185">Reference proteome</keyword>
<protein>
    <recommendedName>
        <fullName evidence="7">Peptidase S1 domain-containing protein</fullName>
    </recommendedName>
</protein>
<evidence type="ECO:0000259" key="7">
    <source>
        <dbReference type="PROSITE" id="PS50240"/>
    </source>
</evidence>
<dbReference type="SUPFAM" id="SSF50494">
    <property type="entry name" value="Trypsin-like serine proteases"/>
    <property type="match status" value="1"/>
</dbReference>
<organism evidence="8 9">
    <name type="scientific">Pyrocoelia pectoralis</name>
    <dbReference type="NCBI Taxonomy" id="417401"/>
    <lineage>
        <taxon>Eukaryota</taxon>
        <taxon>Metazoa</taxon>
        <taxon>Ecdysozoa</taxon>
        <taxon>Arthropoda</taxon>
        <taxon>Hexapoda</taxon>
        <taxon>Insecta</taxon>
        <taxon>Pterygota</taxon>
        <taxon>Neoptera</taxon>
        <taxon>Endopterygota</taxon>
        <taxon>Coleoptera</taxon>
        <taxon>Polyphaga</taxon>
        <taxon>Elateriformia</taxon>
        <taxon>Elateroidea</taxon>
        <taxon>Lampyridae</taxon>
        <taxon>Lampyrinae</taxon>
        <taxon>Pyrocoelia</taxon>
    </lineage>
</organism>
<evidence type="ECO:0000256" key="5">
    <source>
        <dbReference type="RuleBase" id="RU363034"/>
    </source>
</evidence>
<keyword evidence="6" id="KW-0732">Signal</keyword>
<feature type="chain" id="PRO_5042987716" description="Peptidase S1 domain-containing protein" evidence="6">
    <location>
        <begin position="27"/>
        <end position="284"/>
    </location>
</feature>
<dbReference type="PANTHER" id="PTHR24264">
    <property type="entry name" value="TRYPSIN-RELATED"/>
    <property type="match status" value="1"/>
</dbReference>
<proteinExistence type="predicted"/>
<evidence type="ECO:0000256" key="6">
    <source>
        <dbReference type="SAM" id="SignalP"/>
    </source>
</evidence>
<dbReference type="Gene3D" id="2.40.10.10">
    <property type="entry name" value="Trypsin-like serine proteases"/>
    <property type="match status" value="1"/>
</dbReference>
<dbReference type="Proteomes" id="UP001329430">
    <property type="component" value="Chromosome 2"/>
</dbReference>
<dbReference type="InterPro" id="IPR001254">
    <property type="entry name" value="Trypsin_dom"/>
</dbReference>
<dbReference type="PANTHER" id="PTHR24264:SF46">
    <property type="entry name" value="COAGULATION FACTOR XII"/>
    <property type="match status" value="1"/>
</dbReference>
<dbReference type="InterPro" id="IPR018114">
    <property type="entry name" value="TRYPSIN_HIS"/>
</dbReference>
<evidence type="ECO:0000256" key="4">
    <source>
        <dbReference type="ARBA" id="ARBA00023157"/>
    </source>
</evidence>
<accession>A0AAN7ZNF6</accession>
<evidence type="ECO:0000256" key="1">
    <source>
        <dbReference type="ARBA" id="ARBA00022670"/>
    </source>
</evidence>
<feature type="domain" description="Peptidase S1" evidence="7">
    <location>
        <begin position="35"/>
        <end position="262"/>
    </location>
</feature>
<dbReference type="EMBL" id="JAVRBK010000002">
    <property type="protein sequence ID" value="KAK5648662.1"/>
    <property type="molecule type" value="Genomic_DNA"/>
</dbReference>
<evidence type="ECO:0000256" key="3">
    <source>
        <dbReference type="ARBA" id="ARBA00022825"/>
    </source>
</evidence>
<dbReference type="PRINTS" id="PR00722">
    <property type="entry name" value="CHYMOTRYPSIN"/>
</dbReference>
<keyword evidence="1 5" id="KW-0645">Protease</keyword>
<dbReference type="PROSITE" id="PS00134">
    <property type="entry name" value="TRYPSIN_HIS"/>
    <property type="match status" value="1"/>
</dbReference>
<keyword evidence="4" id="KW-1015">Disulfide bond</keyword>
<evidence type="ECO:0000313" key="9">
    <source>
        <dbReference type="Proteomes" id="UP001329430"/>
    </source>
</evidence>
<dbReference type="InterPro" id="IPR050127">
    <property type="entry name" value="Serine_Proteases_S1"/>
</dbReference>
<evidence type="ECO:0000256" key="2">
    <source>
        <dbReference type="ARBA" id="ARBA00022801"/>
    </source>
</evidence>
<dbReference type="SMART" id="SM00020">
    <property type="entry name" value="Tryp_SPc"/>
    <property type="match status" value="1"/>
</dbReference>
<dbReference type="FunFam" id="2.40.10.10:FF:000034">
    <property type="entry name" value="Eupolytin"/>
    <property type="match status" value="1"/>
</dbReference>
<gene>
    <name evidence="8" type="ORF">RI129_003554</name>
</gene>
<dbReference type="GO" id="GO:0031638">
    <property type="term" value="P:zymogen activation"/>
    <property type="evidence" value="ECO:0007669"/>
    <property type="project" value="TreeGrafter"/>
</dbReference>